<dbReference type="RefSeq" id="XP_066067833.1">
    <property type="nucleotide sequence ID" value="XM_066211736.1"/>
</dbReference>
<keyword evidence="19" id="KW-1185">Reference proteome</keyword>
<evidence type="ECO:0000256" key="1">
    <source>
        <dbReference type="ARBA" id="ARBA00001933"/>
    </source>
</evidence>
<evidence type="ECO:0000313" key="19">
    <source>
        <dbReference type="Proteomes" id="UP000094043"/>
    </source>
</evidence>
<dbReference type="InterPro" id="IPR050477">
    <property type="entry name" value="GrpII_AminoAcid_Decarb"/>
</dbReference>
<evidence type="ECO:0000256" key="16">
    <source>
        <dbReference type="PIRSR" id="PIRSR602129-50"/>
    </source>
</evidence>
<evidence type="ECO:0000256" key="11">
    <source>
        <dbReference type="ARBA" id="ARBA00023136"/>
    </source>
</evidence>
<evidence type="ECO:0000256" key="4">
    <source>
        <dbReference type="ARBA" id="ARBA00004991"/>
    </source>
</evidence>
<dbReference type="Gene3D" id="3.90.1150.10">
    <property type="entry name" value="Aspartate Aminotransferase, domain 1"/>
    <property type="match status" value="1"/>
</dbReference>
<dbReference type="GO" id="GO:0019752">
    <property type="term" value="P:carboxylic acid metabolic process"/>
    <property type="evidence" value="ECO:0007669"/>
    <property type="project" value="InterPro"/>
</dbReference>
<dbReference type="PANTHER" id="PTHR42735">
    <property type="match status" value="1"/>
</dbReference>
<evidence type="ECO:0000313" key="18">
    <source>
        <dbReference type="EMBL" id="WVN87133.1"/>
    </source>
</evidence>
<dbReference type="InterPro" id="IPR015422">
    <property type="entry name" value="PyrdxlP-dep_Trfase_small"/>
</dbReference>
<evidence type="ECO:0000256" key="15">
    <source>
        <dbReference type="ARBA" id="ARBA00042568"/>
    </source>
</evidence>
<comment type="cofactor">
    <cofactor evidence="1 16 17">
        <name>pyridoxal 5'-phosphate</name>
        <dbReference type="ChEBI" id="CHEBI:597326"/>
    </cofactor>
</comment>
<dbReference type="Gene3D" id="6.10.140.2150">
    <property type="match status" value="1"/>
</dbReference>
<accession>A0AAJ8M0J9</accession>
<dbReference type="GO" id="GO:0030149">
    <property type="term" value="P:sphingolipid catabolic process"/>
    <property type="evidence" value="ECO:0007669"/>
    <property type="project" value="TreeGrafter"/>
</dbReference>
<evidence type="ECO:0000256" key="7">
    <source>
        <dbReference type="ARBA" id="ARBA00022898"/>
    </source>
</evidence>
<sequence>MPIISSLTASPESIQRRFDQVARVAVTYWLVKYVFIDGFRHVRARGISGTIKELKKSVQSVVVSIMLKMPKHRQHLESELSRTRKEISNKLAPETYPEGIDLTRVKELPEHGRDKEWLVREFSNMKKLEKGDVNEGRVSGAVYHGGDDLNEIIVNAMSQFIVSNPLHPDVFPGVRKMEGEIVSMVLNLYNGSKGAGTTTSGGTESILMSCKAHRDWARDIKGISRPEMIIPSSAHAAFWKACEYFKIKLHVIPVNKETRKADLKAMKRAINPNTIMIVGSAVNFPDGTMDPIPELAKLAQRYKIGLHVDCCLGSFIIPFLHKAGFGEGVPVFDFRLPGVTAISCDIHKYAFCPKGTSVIMYHSSELRKYQYHVLPDWEGGVYASPSMAGSRPGAVLAGAWAVLNHVGADGYLESCKQIVSAARQFATILRTQFADDFYIIGDPKASVVAFNSKNVNIYAVGDAMSKKGWHLSALGGGGGLHMAFTRLSAQTVDQLAKDLHEVLEKVRKVSSGEKEGDMVALYGLGQTPAGPHVVPKLAEMFLDTLIVRL</sequence>
<keyword evidence="11" id="KW-0472">Membrane</keyword>
<dbReference type="Pfam" id="PF00282">
    <property type="entry name" value="Pyridoxal_deC"/>
    <property type="match status" value="1"/>
</dbReference>
<dbReference type="GO" id="GO:0030170">
    <property type="term" value="F:pyridoxal phosphate binding"/>
    <property type="evidence" value="ECO:0007669"/>
    <property type="project" value="InterPro"/>
</dbReference>
<feature type="modified residue" description="N6-(pyridoxal phosphate)lysine" evidence="16">
    <location>
        <position position="348"/>
    </location>
</feature>
<dbReference type="EMBL" id="CP143786">
    <property type="protein sequence ID" value="WVN87133.1"/>
    <property type="molecule type" value="Genomic_DNA"/>
</dbReference>
<keyword evidence="8" id="KW-0746">Sphingolipid metabolism</keyword>
<reference evidence="18" key="3">
    <citation type="submission" date="2024-01" db="EMBL/GenBank/DDBJ databases">
        <authorList>
            <person name="Coelho M.A."/>
            <person name="David-Palma M."/>
            <person name="Shea T."/>
            <person name="Sun S."/>
            <person name="Cuomo C.A."/>
            <person name="Heitman J."/>
        </authorList>
    </citation>
    <scope>NUCLEOTIDE SEQUENCE</scope>
    <source>
        <strain evidence="18">CBS 7841</strain>
    </source>
</reference>
<evidence type="ECO:0000256" key="14">
    <source>
        <dbReference type="ARBA" id="ARBA00038965"/>
    </source>
</evidence>
<evidence type="ECO:0000256" key="13">
    <source>
        <dbReference type="ARBA" id="ARBA00038302"/>
    </source>
</evidence>
<dbReference type="InterPro" id="IPR015421">
    <property type="entry name" value="PyrdxlP-dep_Trfase_major"/>
</dbReference>
<comment type="subcellular location">
    <subcellularLocation>
        <location evidence="2">Endoplasmic reticulum membrane</location>
        <topology evidence="2">Single-pass membrane protein</topology>
    </subcellularLocation>
</comment>
<dbReference type="AlphaFoldDB" id="A0AAJ8M0J9"/>
<evidence type="ECO:0000256" key="8">
    <source>
        <dbReference type="ARBA" id="ARBA00022919"/>
    </source>
</evidence>
<keyword evidence="10" id="KW-0443">Lipid metabolism</keyword>
<keyword evidence="5" id="KW-0812">Transmembrane</keyword>
<dbReference type="SUPFAM" id="SSF53383">
    <property type="entry name" value="PLP-dependent transferases"/>
    <property type="match status" value="1"/>
</dbReference>
<evidence type="ECO:0000256" key="12">
    <source>
        <dbReference type="ARBA" id="ARBA00023239"/>
    </source>
</evidence>
<reference evidence="18" key="1">
    <citation type="submission" date="2016-06" db="EMBL/GenBank/DDBJ databases">
        <authorList>
            <person name="Cuomo C."/>
            <person name="Litvintseva A."/>
            <person name="Heitman J."/>
            <person name="Chen Y."/>
            <person name="Sun S."/>
            <person name="Springer D."/>
            <person name="Dromer F."/>
            <person name="Young S."/>
            <person name="Zeng Q."/>
            <person name="Chapman S."/>
            <person name="Gujja S."/>
            <person name="Saif S."/>
            <person name="Birren B."/>
        </authorList>
    </citation>
    <scope>NUCLEOTIDE SEQUENCE</scope>
    <source>
        <strain evidence="18">CBS 7841</strain>
    </source>
</reference>
<keyword evidence="6" id="KW-0256">Endoplasmic reticulum</keyword>
<protein>
    <recommendedName>
        <fullName evidence="14">sphinganine-1-phosphate aldolase</fullName>
        <ecNumber evidence="14">4.1.2.27</ecNumber>
    </recommendedName>
    <alternativeName>
        <fullName evidence="15">Sphingosine-1-phosphate aldolase</fullName>
    </alternativeName>
</protein>
<reference evidence="18" key="2">
    <citation type="journal article" date="2022" name="Elife">
        <title>Obligate sexual reproduction of a homothallic fungus closely related to the Cryptococcus pathogenic species complex.</title>
        <authorList>
            <person name="Passer A.R."/>
            <person name="Clancey S.A."/>
            <person name="Shea T."/>
            <person name="David-Palma M."/>
            <person name="Averette A.F."/>
            <person name="Boekhout T."/>
            <person name="Porcel B.M."/>
            <person name="Nowrousian M."/>
            <person name="Cuomo C.A."/>
            <person name="Sun S."/>
            <person name="Heitman J."/>
            <person name="Coelho M.A."/>
        </authorList>
    </citation>
    <scope>NUCLEOTIDE SEQUENCE</scope>
    <source>
        <strain evidence="18">CBS 7841</strain>
    </source>
</reference>
<keyword evidence="7 16" id="KW-0663">Pyridoxal phosphate</keyword>
<dbReference type="KEGG" id="cdep:91086521"/>
<evidence type="ECO:0000256" key="17">
    <source>
        <dbReference type="RuleBase" id="RU000382"/>
    </source>
</evidence>
<keyword evidence="12 17" id="KW-0456">Lyase</keyword>
<keyword evidence="9" id="KW-1133">Transmembrane helix</keyword>
<dbReference type="EC" id="4.1.2.27" evidence="14"/>
<evidence type="ECO:0000256" key="10">
    <source>
        <dbReference type="ARBA" id="ARBA00023098"/>
    </source>
</evidence>
<proteinExistence type="inferred from homology"/>
<dbReference type="InterPro" id="IPR002129">
    <property type="entry name" value="PyrdxlP-dep_de-COase"/>
</dbReference>
<dbReference type="Gene3D" id="3.40.640.10">
    <property type="entry name" value="Type I PLP-dependent aspartate aminotransferase-like (Major domain)"/>
    <property type="match status" value="1"/>
</dbReference>
<dbReference type="InterPro" id="IPR015424">
    <property type="entry name" value="PyrdxlP-dep_Trfase"/>
</dbReference>
<evidence type="ECO:0000256" key="3">
    <source>
        <dbReference type="ARBA" id="ARBA00004760"/>
    </source>
</evidence>
<dbReference type="GO" id="GO:0008117">
    <property type="term" value="F:sphinganine-1-phosphate aldolase activity"/>
    <property type="evidence" value="ECO:0007669"/>
    <property type="project" value="UniProtKB-EC"/>
</dbReference>
<evidence type="ECO:0000256" key="2">
    <source>
        <dbReference type="ARBA" id="ARBA00004389"/>
    </source>
</evidence>
<dbReference type="GO" id="GO:0005789">
    <property type="term" value="C:endoplasmic reticulum membrane"/>
    <property type="evidence" value="ECO:0007669"/>
    <property type="project" value="UniProtKB-SubCell"/>
</dbReference>
<name>A0AAJ8M0J9_9TREE</name>
<comment type="pathway">
    <text evidence="3">Lipid metabolism; sphingolipid metabolism.</text>
</comment>
<dbReference type="Proteomes" id="UP000094043">
    <property type="component" value="Chromosome 3"/>
</dbReference>
<gene>
    <name evidence="18" type="ORF">L203_102309</name>
</gene>
<evidence type="ECO:0000256" key="9">
    <source>
        <dbReference type="ARBA" id="ARBA00022989"/>
    </source>
</evidence>
<dbReference type="GeneID" id="91086521"/>
<comment type="similarity">
    <text evidence="13">Belongs to the group II decarboxylase family. Sphingosine-1-phosphate lyase subfamily.</text>
</comment>
<dbReference type="PANTHER" id="PTHR42735:SF6">
    <property type="entry name" value="SPHINGOSINE-1-PHOSPHATE LYASE 1"/>
    <property type="match status" value="1"/>
</dbReference>
<organism evidence="18 19">
    <name type="scientific">Cryptococcus depauperatus CBS 7841</name>
    <dbReference type="NCBI Taxonomy" id="1295531"/>
    <lineage>
        <taxon>Eukaryota</taxon>
        <taxon>Fungi</taxon>
        <taxon>Dikarya</taxon>
        <taxon>Basidiomycota</taxon>
        <taxon>Agaricomycotina</taxon>
        <taxon>Tremellomycetes</taxon>
        <taxon>Tremellales</taxon>
        <taxon>Cryptococcaceae</taxon>
        <taxon>Cryptococcus</taxon>
    </lineage>
</organism>
<evidence type="ECO:0000256" key="5">
    <source>
        <dbReference type="ARBA" id="ARBA00022692"/>
    </source>
</evidence>
<comment type="pathway">
    <text evidence="4">Sphingolipid metabolism.</text>
</comment>
<dbReference type="FunFam" id="3.40.640.10:FF:000020">
    <property type="entry name" value="sphingosine-1-phosphate lyase 1"/>
    <property type="match status" value="1"/>
</dbReference>
<evidence type="ECO:0000256" key="6">
    <source>
        <dbReference type="ARBA" id="ARBA00022824"/>
    </source>
</evidence>